<dbReference type="GeneID" id="20662541"/>
<dbReference type="PANTHER" id="PTHR10353">
    <property type="entry name" value="GLYCOSYL HYDROLASE"/>
    <property type="match status" value="1"/>
</dbReference>
<evidence type="ECO:0000256" key="5">
    <source>
        <dbReference type="SAM" id="Phobius"/>
    </source>
</evidence>
<keyword evidence="3" id="KW-0326">Glycosidase</keyword>
<comment type="similarity">
    <text evidence="1 4">Belongs to the glycosyl hydrolase 1 family.</text>
</comment>
<accession>G4ZCH5</accession>
<dbReference type="Proteomes" id="UP000002640">
    <property type="component" value="Unassembled WGS sequence"/>
</dbReference>
<sequence length="574" mass="64146">MNLLRLLPCALAAAAALLAPAAAEERCFAKDFMFGSATASYQVEGAYMDVGRTPSIWDDFCRQRPGLACANVADDFFHRYPSDLKMMADDGLQSFRFSVSWSRVMTWNPATRRMVPNPAGIAFYHDLIDEMTKNKLVPILTIYHWDLPSALQTELSPAGWLSEDIIRHYVEFATLMFQEFGTKLDYWTTFNEPYSFVTQGYGTGVHAPGFTGSDKNTYIVTHNLLRAHALAVQKFREFRDAGIVRPTARIGIVLVAHMMFPLDPTNPEDVAAAERALQFDYGWFLQPMISGDYPAVMREVVGDRLPRFTAQEAEIIKGSYDLFMLNHYASKTVTDCDSPTSKRSCDQLTLGWEKDKGVDDTRAPEGSRLSSKDRHGNHNCGWFTAYPPGYLALMKWVSAHDPSADVLLTENGWCGNDEVDNQDQMWYYENYMEQVYKAVTEENIKVIGYTAWSYLDNYEWGSFEPRFGLYYVNFTSQTGSKDYVSAKPTELERIPRPAAKWFSKLAKTKCIPSASDAAAASAPSASSVNSSGGLSMWSIVGIVVLAVAVIGAAVAGIRAFSRRRGSNGERRPLL</sequence>
<feature type="chain" id="PRO_5003472057" evidence="6">
    <location>
        <begin position="24"/>
        <end position="574"/>
    </location>
</feature>
<dbReference type="GO" id="GO:0008422">
    <property type="term" value="F:beta-glucosidase activity"/>
    <property type="evidence" value="ECO:0007669"/>
    <property type="project" value="TreeGrafter"/>
</dbReference>
<dbReference type="PRINTS" id="PR00131">
    <property type="entry name" value="GLHYDRLASE1"/>
</dbReference>
<dbReference type="InterPro" id="IPR033132">
    <property type="entry name" value="GH_1_N_CS"/>
</dbReference>
<protein>
    <submittedName>
        <fullName evidence="7">Uncharacterized protein</fullName>
    </submittedName>
</protein>
<dbReference type="SMR" id="G4ZCH5"/>
<dbReference type="EMBL" id="JH159154">
    <property type="protein sequence ID" value="EGZ16864.1"/>
    <property type="molecule type" value="Genomic_DNA"/>
</dbReference>
<evidence type="ECO:0000256" key="4">
    <source>
        <dbReference type="RuleBase" id="RU003690"/>
    </source>
</evidence>
<dbReference type="GO" id="GO:0005975">
    <property type="term" value="P:carbohydrate metabolic process"/>
    <property type="evidence" value="ECO:0007669"/>
    <property type="project" value="InterPro"/>
</dbReference>
<feature type="signal peptide" evidence="6">
    <location>
        <begin position="1"/>
        <end position="23"/>
    </location>
</feature>
<dbReference type="InParanoid" id="G4ZCH5"/>
<dbReference type="Gene3D" id="3.20.20.80">
    <property type="entry name" value="Glycosidases"/>
    <property type="match status" value="1"/>
</dbReference>
<proteinExistence type="inferred from homology"/>
<dbReference type="RefSeq" id="XP_009525922.1">
    <property type="nucleotide sequence ID" value="XM_009527627.1"/>
</dbReference>
<keyword evidence="5" id="KW-0812">Transmembrane</keyword>
<dbReference type="OMA" id="LVAHMMF"/>
<dbReference type="InterPro" id="IPR017853">
    <property type="entry name" value="GH"/>
</dbReference>
<dbReference type="PROSITE" id="PS00653">
    <property type="entry name" value="GLYCOSYL_HYDROL_F1_2"/>
    <property type="match status" value="1"/>
</dbReference>
<dbReference type="FunFam" id="3.20.20.80:FF:000099">
    <property type="entry name" value="Lactase-phlorizin hydrolase, putative"/>
    <property type="match status" value="1"/>
</dbReference>
<keyword evidence="5" id="KW-0472">Membrane</keyword>
<dbReference type="AlphaFoldDB" id="G4ZCH5"/>
<evidence type="ECO:0000256" key="3">
    <source>
        <dbReference type="ARBA" id="ARBA00023295"/>
    </source>
</evidence>
<dbReference type="SUPFAM" id="SSF51445">
    <property type="entry name" value="(Trans)glycosidases"/>
    <property type="match status" value="1"/>
</dbReference>
<dbReference type="Pfam" id="PF00232">
    <property type="entry name" value="Glyco_hydro_1"/>
    <property type="match status" value="1"/>
</dbReference>
<name>G4ZCH5_PHYSP</name>
<keyword evidence="2" id="KW-0378">Hydrolase</keyword>
<keyword evidence="6" id="KW-0732">Signal</keyword>
<evidence type="ECO:0000313" key="8">
    <source>
        <dbReference type="Proteomes" id="UP000002640"/>
    </source>
</evidence>
<keyword evidence="5" id="KW-1133">Transmembrane helix</keyword>
<dbReference type="PANTHER" id="PTHR10353:SF36">
    <property type="entry name" value="LP05116P"/>
    <property type="match status" value="1"/>
</dbReference>
<dbReference type="STRING" id="1094619.G4ZCH5"/>
<keyword evidence="8" id="KW-1185">Reference proteome</keyword>
<dbReference type="InterPro" id="IPR001360">
    <property type="entry name" value="Glyco_hydro_1"/>
</dbReference>
<reference evidence="7 8" key="1">
    <citation type="journal article" date="2006" name="Science">
        <title>Phytophthora genome sequences uncover evolutionary origins and mechanisms of pathogenesis.</title>
        <authorList>
            <person name="Tyler B.M."/>
            <person name="Tripathy S."/>
            <person name="Zhang X."/>
            <person name="Dehal P."/>
            <person name="Jiang R.H."/>
            <person name="Aerts A."/>
            <person name="Arredondo F.D."/>
            <person name="Baxter L."/>
            <person name="Bensasson D."/>
            <person name="Beynon J.L."/>
            <person name="Chapman J."/>
            <person name="Damasceno C.M."/>
            <person name="Dorrance A.E."/>
            <person name="Dou D."/>
            <person name="Dickerman A.W."/>
            <person name="Dubchak I.L."/>
            <person name="Garbelotto M."/>
            <person name="Gijzen M."/>
            <person name="Gordon S.G."/>
            <person name="Govers F."/>
            <person name="Grunwald N.J."/>
            <person name="Huang W."/>
            <person name="Ivors K.L."/>
            <person name="Jones R.W."/>
            <person name="Kamoun S."/>
            <person name="Krampis K."/>
            <person name="Lamour K.H."/>
            <person name="Lee M.K."/>
            <person name="McDonald W.H."/>
            <person name="Medina M."/>
            <person name="Meijer H.J."/>
            <person name="Nordberg E.K."/>
            <person name="Maclean D.J."/>
            <person name="Ospina-Giraldo M.D."/>
            <person name="Morris P.F."/>
            <person name="Phuntumart V."/>
            <person name="Putnam N.H."/>
            <person name="Rash S."/>
            <person name="Rose J.K."/>
            <person name="Sakihama Y."/>
            <person name="Salamov A.A."/>
            <person name="Savidor A."/>
            <person name="Scheuring C.F."/>
            <person name="Smith B.M."/>
            <person name="Sobral B.W."/>
            <person name="Terry A."/>
            <person name="Torto-Alalibo T.A."/>
            <person name="Win J."/>
            <person name="Xu Z."/>
            <person name="Zhang H."/>
            <person name="Grigoriev I.V."/>
            <person name="Rokhsar D.S."/>
            <person name="Boore J.L."/>
        </authorList>
    </citation>
    <scope>NUCLEOTIDE SEQUENCE [LARGE SCALE GENOMIC DNA]</scope>
    <source>
        <strain evidence="7 8">P6497</strain>
    </source>
</reference>
<evidence type="ECO:0000256" key="1">
    <source>
        <dbReference type="ARBA" id="ARBA00010838"/>
    </source>
</evidence>
<feature type="transmembrane region" description="Helical" evidence="5">
    <location>
        <begin position="536"/>
        <end position="561"/>
    </location>
</feature>
<evidence type="ECO:0000256" key="6">
    <source>
        <dbReference type="SAM" id="SignalP"/>
    </source>
</evidence>
<evidence type="ECO:0000313" key="7">
    <source>
        <dbReference type="EMBL" id="EGZ16864.1"/>
    </source>
</evidence>
<organism evidence="7 8">
    <name type="scientific">Phytophthora sojae (strain P6497)</name>
    <name type="common">Soybean stem and root rot agent</name>
    <name type="synonym">Phytophthora megasperma f. sp. glycines</name>
    <dbReference type="NCBI Taxonomy" id="1094619"/>
    <lineage>
        <taxon>Eukaryota</taxon>
        <taxon>Sar</taxon>
        <taxon>Stramenopiles</taxon>
        <taxon>Oomycota</taxon>
        <taxon>Peronosporomycetes</taxon>
        <taxon>Peronosporales</taxon>
        <taxon>Peronosporaceae</taxon>
        <taxon>Phytophthora</taxon>
    </lineage>
</organism>
<dbReference type="KEGG" id="psoj:PHYSODRAFT_544658"/>
<gene>
    <name evidence="7" type="ORF">PHYSODRAFT_544658</name>
</gene>
<evidence type="ECO:0000256" key="2">
    <source>
        <dbReference type="ARBA" id="ARBA00022801"/>
    </source>
</evidence>